<dbReference type="AlphaFoldDB" id="A0AAD5YXK3"/>
<organism evidence="2 3">
    <name type="scientific">Leucocoprinus birnbaumii</name>
    <dbReference type="NCBI Taxonomy" id="56174"/>
    <lineage>
        <taxon>Eukaryota</taxon>
        <taxon>Fungi</taxon>
        <taxon>Dikarya</taxon>
        <taxon>Basidiomycota</taxon>
        <taxon>Agaricomycotina</taxon>
        <taxon>Agaricomycetes</taxon>
        <taxon>Agaricomycetidae</taxon>
        <taxon>Agaricales</taxon>
        <taxon>Agaricineae</taxon>
        <taxon>Agaricaceae</taxon>
        <taxon>Leucocoprinus</taxon>
    </lineage>
</organism>
<dbReference type="Pfam" id="PF00583">
    <property type="entry name" value="Acetyltransf_1"/>
    <property type="match status" value="1"/>
</dbReference>
<name>A0AAD5YXK3_9AGAR</name>
<reference evidence="2" key="1">
    <citation type="submission" date="2022-07" db="EMBL/GenBank/DDBJ databases">
        <title>Genome Sequence of Leucocoprinus birnbaumii.</title>
        <authorList>
            <person name="Buettner E."/>
        </authorList>
    </citation>
    <scope>NUCLEOTIDE SEQUENCE</scope>
    <source>
        <strain evidence="2">VT141</strain>
    </source>
</reference>
<comment type="caution">
    <text evidence="2">The sequence shown here is derived from an EMBL/GenBank/DDBJ whole genome shotgun (WGS) entry which is preliminary data.</text>
</comment>
<evidence type="ECO:0000313" key="2">
    <source>
        <dbReference type="EMBL" id="KAJ3574128.1"/>
    </source>
</evidence>
<keyword evidence="3" id="KW-1185">Reference proteome</keyword>
<evidence type="ECO:0000259" key="1">
    <source>
        <dbReference type="PROSITE" id="PS51186"/>
    </source>
</evidence>
<protein>
    <recommendedName>
        <fullName evidence="1">N-acetyltransferase domain-containing protein</fullName>
    </recommendedName>
</protein>
<dbReference type="Gene3D" id="3.40.630.30">
    <property type="match status" value="1"/>
</dbReference>
<dbReference type="CDD" id="cd04301">
    <property type="entry name" value="NAT_SF"/>
    <property type="match status" value="1"/>
</dbReference>
<accession>A0AAD5YXK3</accession>
<proteinExistence type="predicted"/>
<evidence type="ECO:0000313" key="3">
    <source>
        <dbReference type="Proteomes" id="UP001213000"/>
    </source>
</evidence>
<dbReference type="GO" id="GO:0016747">
    <property type="term" value="F:acyltransferase activity, transferring groups other than amino-acyl groups"/>
    <property type="evidence" value="ECO:0007669"/>
    <property type="project" value="InterPro"/>
</dbReference>
<gene>
    <name evidence="2" type="ORF">NP233_g1968</name>
</gene>
<dbReference type="EMBL" id="JANIEX010000079">
    <property type="protein sequence ID" value="KAJ3574128.1"/>
    <property type="molecule type" value="Genomic_DNA"/>
</dbReference>
<dbReference type="SUPFAM" id="SSF55729">
    <property type="entry name" value="Acyl-CoA N-acyltransferases (Nat)"/>
    <property type="match status" value="1"/>
</dbReference>
<dbReference type="Proteomes" id="UP001213000">
    <property type="component" value="Unassembled WGS sequence"/>
</dbReference>
<dbReference type="InterPro" id="IPR000182">
    <property type="entry name" value="GNAT_dom"/>
</dbReference>
<dbReference type="PROSITE" id="PS51186">
    <property type="entry name" value="GNAT"/>
    <property type="match status" value="1"/>
</dbReference>
<sequence>MPNAETRYTVYPIPPVPGQHHIVQYKDLRLQAIQTDRHHFTSSYEREASLTYEQWKARLQSREKTTIVAAASFQSSERLSWQHKWVGMVTVIGPKILKKFGFKPPRSVTGCGVCYCFVGVWVDPSHRGKGLGKEMILSGLDWIRADDVSDSGVEKRTLLLQVTQGNHPAIGLYSAMGFRLLEAEDGLEENLWMSMELGVKPV</sequence>
<feature type="domain" description="N-acetyltransferase" evidence="1">
    <location>
        <begin position="45"/>
        <end position="198"/>
    </location>
</feature>
<dbReference type="InterPro" id="IPR016181">
    <property type="entry name" value="Acyl_CoA_acyltransferase"/>
</dbReference>